<keyword evidence="3 6" id="KW-0547">Nucleotide-binding</keyword>
<evidence type="ECO:0000256" key="2">
    <source>
        <dbReference type="ARBA" id="ARBA00022679"/>
    </source>
</evidence>
<dbReference type="InterPro" id="IPR052101">
    <property type="entry name" value="Plant_StressResp_Kinase"/>
</dbReference>
<dbReference type="PROSITE" id="PS00107">
    <property type="entry name" value="PROTEIN_KINASE_ATP"/>
    <property type="match status" value="1"/>
</dbReference>
<sequence>MAGLKESQHLTLPFKEIEVATQNFLTCIGKGGYGQLSQSGYLAIEGAPAVNQPVVIQPIAIPAVQVGSFKKIKEVIEAAPTDTEPMAVQSIGVPALQIDELNESTNNFAEPIGKGFFGTVYLGVLRSGQAAAIKWLISNAQQEKEFLTQVSTVSRLKHDNVIELLGFCINGRSRYLAYEYASHGSLEDILHGRKGVKGTQPNRVLSWSQRVKIAVGAAKGLQYLHETAEPQIIHRDITSGNVLLFDDHVAKIGDFDLNRDRDMSEHMYSTCVFNFGSHAPEYASTGELNSKSDVYSFGVVLLELLTGRRPVDCTLPRGKQSLVTWAKPKLSEDKVKECVDSRLNGKYPPKAAAKMAAVAALCLKSEPESRPDMNIVVKALEQLLNLSQTTSPSKVSHLSVFMSCCRRPS</sequence>
<dbReference type="SUPFAM" id="SSF56112">
    <property type="entry name" value="Protein kinase-like (PK-like)"/>
    <property type="match status" value="1"/>
</dbReference>
<evidence type="ECO:0000313" key="9">
    <source>
        <dbReference type="Proteomes" id="UP001408789"/>
    </source>
</evidence>
<evidence type="ECO:0000259" key="7">
    <source>
        <dbReference type="PROSITE" id="PS50011"/>
    </source>
</evidence>
<feature type="binding site" evidence="6">
    <location>
        <position position="134"/>
    </location>
    <ligand>
        <name>ATP</name>
        <dbReference type="ChEBI" id="CHEBI:30616"/>
    </ligand>
</feature>
<dbReference type="GO" id="GO:0005524">
    <property type="term" value="F:ATP binding"/>
    <property type="evidence" value="ECO:0007669"/>
    <property type="project" value="UniProtKB-UniRule"/>
</dbReference>
<dbReference type="Gene3D" id="3.30.200.20">
    <property type="entry name" value="Phosphorylase Kinase, domain 1"/>
    <property type="match status" value="1"/>
</dbReference>
<evidence type="ECO:0000256" key="1">
    <source>
        <dbReference type="ARBA" id="ARBA00022553"/>
    </source>
</evidence>
<keyword evidence="2" id="KW-0808">Transferase</keyword>
<keyword evidence="9" id="KW-1185">Reference proteome</keyword>
<dbReference type="Pfam" id="PF07714">
    <property type="entry name" value="PK_Tyr_Ser-Thr"/>
    <property type="match status" value="1"/>
</dbReference>
<keyword evidence="4" id="KW-0418">Kinase</keyword>
<evidence type="ECO:0000313" key="8">
    <source>
        <dbReference type="EMBL" id="KAK9068891.1"/>
    </source>
</evidence>
<organism evidence="8 9">
    <name type="scientific">Deinandra increscens subsp. villosa</name>
    <dbReference type="NCBI Taxonomy" id="3103831"/>
    <lineage>
        <taxon>Eukaryota</taxon>
        <taxon>Viridiplantae</taxon>
        <taxon>Streptophyta</taxon>
        <taxon>Embryophyta</taxon>
        <taxon>Tracheophyta</taxon>
        <taxon>Spermatophyta</taxon>
        <taxon>Magnoliopsida</taxon>
        <taxon>eudicotyledons</taxon>
        <taxon>Gunneridae</taxon>
        <taxon>Pentapetalae</taxon>
        <taxon>asterids</taxon>
        <taxon>campanulids</taxon>
        <taxon>Asterales</taxon>
        <taxon>Asteraceae</taxon>
        <taxon>Asteroideae</taxon>
        <taxon>Heliantheae alliance</taxon>
        <taxon>Madieae</taxon>
        <taxon>Madiinae</taxon>
        <taxon>Deinandra</taxon>
    </lineage>
</organism>
<dbReference type="PANTHER" id="PTHR47983:SF3">
    <property type="entry name" value="OS05G0135800 PROTEIN"/>
    <property type="match status" value="1"/>
</dbReference>
<name>A0AAP0D5A7_9ASTR</name>
<keyword evidence="1" id="KW-0597">Phosphoprotein</keyword>
<reference evidence="8 9" key="1">
    <citation type="submission" date="2024-04" db="EMBL/GenBank/DDBJ databases">
        <title>The reference genome of an endangered Asteraceae, Deinandra increscens subsp. villosa, native to the Central Coast of California.</title>
        <authorList>
            <person name="Guilliams M."/>
            <person name="Hasenstab-Lehman K."/>
            <person name="Meyer R."/>
            <person name="Mcevoy S."/>
        </authorList>
    </citation>
    <scope>NUCLEOTIDE SEQUENCE [LARGE SCALE GENOMIC DNA]</scope>
    <source>
        <tissue evidence="8">Leaf</tissue>
    </source>
</reference>
<feature type="domain" description="Protein kinase" evidence="7">
    <location>
        <begin position="106"/>
        <end position="384"/>
    </location>
</feature>
<dbReference type="CDD" id="cd14066">
    <property type="entry name" value="STKc_IRAK"/>
    <property type="match status" value="1"/>
</dbReference>
<dbReference type="PROSITE" id="PS50011">
    <property type="entry name" value="PROTEIN_KINASE_DOM"/>
    <property type="match status" value="1"/>
</dbReference>
<proteinExistence type="predicted"/>
<evidence type="ECO:0000256" key="5">
    <source>
        <dbReference type="ARBA" id="ARBA00022840"/>
    </source>
</evidence>
<dbReference type="AlphaFoldDB" id="A0AAP0D5A7"/>
<dbReference type="EMBL" id="JBCNJP010000014">
    <property type="protein sequence ID" value="KAK9068891.1"/>
    <property type="molecule type" value="Genomic_DNA"/>
</dbReference>
<dbReference type="InterPro" id="IPR000719">
    <property type="entry name" value="Prot_kinase_dom"/>
</dbReference>
<accession>A0AAP0D5A7</accession>
<dbReference type="InterPro" id="IPR011009">
    <property type="entry name" value="Kinase-like_dom_sf"/>
</dbReference>
<dbReference type="PROSITE" id="PS00109">
    <property type="entry name" value="PROTEIN_KINASE_TYR"/>
    <property type="match status" value="1"/>
</dbReference>
<keyword evidence="5 6" id="KW-0067">ATP-binding</keyword>
<comment type="caution">
    <text evidence="8">The sequence shown here is derived from an EMBL/GenBank/DDBJ whole genome shotgun (WGS) entry which is preliminary data.</text>
</comment>
<dbReference type="Proteomes" id="UP001408789">
    <property type="component" value="Unassembled WGS sequence"/>
</dbReference>
<protein>
    <recommendedName>
        <fullName evidence="7">Protein kinase domain-containing protein</fullName>
    </recommendedName>
</protein>
<dbReference type="FunFam" id="1.10.510.10:FF:000195">
    <property type="entry name" value="pto-interacting protein 1"/>
    <property type="match status" value="1"/>
</dbReference>
<dbReference type="InterPro" id="IPR001245">
    <property type="entry name" value="Ser-Thr/Tyr_kinase_cat_dom"/>
</dbReference>
<dbReference type="PANTHER" id="PTHR47983">
    <property type="entry name" value="PTO-INTERACTING PROTEIN 1-LIKE"/>
    <property type="match status" value="1"/>
</dbReference>
<dbReference type="InterPro" id="IPR008266">
    <property type="entry name" value="Tyr_kinase_AS"/>
</dbReference>
<evidence type="ECO:0000256" key="4">
    <source>
        <dbReference type="ARBA" id="ARBA00022777"/>
    </source>
</evidence>
<dbReference type="GO" id="GO:0004672">
    <property type="term" value="F:protein kinase activity"/>
    <property type="evidence" value="ECO:0007669"/>
    <property type="project" value="InterPro"/>
</dbReference>
<evidence type="ECO:0000256" key="3">
    <source>
        <dbReference type="ARBA" id="ARBA00022741"/>
    </source>
</evidence>
<dbReference type="Gene3D" id="1.10.510.10">
    <property type="entry name" value="Transferase(Phosphotransferase) domain 1"/>
    <property type="match status" value="1"/>
</dbReference>
<gene>
    <name evidence="8" type="ORF">SSX86_013007</name>
</gene>
<evidence type="ECO:0000256" key="6">
    <source>
        <dbReference type="PROSITE-ProRule" id="PRU10141"/>
    </source>
</evidence>
<dbReference type="InterPro" id="IPR017441">
    <property type="entry name" value="Protein_kinase_ATP_BS"/>
</dbReference>